<sequence>MLNKTNNDQPYGYDRRSYTIRVNRHGLARLLLEFRFLTQKQEPGSWTHMHNYDQSFERLAASRVQGR</sequence>
<evidence type="ECO:0000313" key="1">
    <source>
        <dbReference type="EMBL" id="MFD1940018.1"/>
    </source>
</evidence>
<dbReference type="RefSeq" id="WP_379582841.1">
    <property type="nucleotide sequence ID" value="NZ_JBHUFV010000100.1"/>
</dbReference>
<dbReference type="EMBL" id="JBHUFV010000100">
    <property type="protein sequence ID" value="MFD1940018.1"/>
    <property type="molecule type" value="Genomic_DNA"/>
</dbReference>
<evidence type="ECO:0000313" key="2">
    <source>
        <dbReference type="Proteomes" id="UP001597368"/>
    </source>
</evidence>
<protein>
    <submittedName>
        <fullName evidence="1">Uncharacterized protein</fullName>
    </submittedName>
</protein>
<reference evidence="2" key="1">
    <citation type="journal article" date="2019" name="Int. J. Syst. Evol. Microbiol.">
        <title>The Global Catalogue of Microorganisms (GCM) 10K type strain sequencing project: providing services to taxonomists for standard genome sequencing and annotation.</title>
        <authorList>
            <consortium name="The Broad Institute Genomics Platform"/>
            <consortium name="The Broad Institute Genome Sequencing Center for Infectious Disease"/>
            <person name="Wu L."/>
            <person name="Ma J."/>
        </authorList>
    </citation>
    <scope>NUCLEOTIDE SEQUENCE [LARGE SCALE GENOMIC DNA]</scope>
    <source>
        <strain evidence="2">ICMP 6774ER</strain>
    </source>
</reference>
<proteinExistence type="predicted"/>
<keyword evidence="2" id="KW-1185">Reference proteome</keyword>
<dbReference type="Proteomes" id="UP001597368">
    <property type="component" value="Unassembled WGS sequence"/>
</dbReference>
<accession>A0ABW4TFB0</accession>
<gene>
    <name evidence="1" type="ORF">ACFSKW_52035</name>
</gene>
<organism evidence="1 2">
    <name type="scientific">Nonomuraea mangrovi</name>
    <dbReference type="NCBI Taxonomy" id="2316207"/>
    <lineage>
        <taxon>Bacteria</taxon>
        <taxon>Bacillati</taxon>
        <taxon>Actinomycetota</taxon>
        <taxon>Actinomycetes</taxon>
        <taxon>Streptosporangiales</taxon>
        <taxon>Streptosporangiaceae</taxon>
        <taxon>Nonomuraea</taxon>
    </lineage>
</organism>
<name>A0ABW4TFB0_9ACTN</name>
<comment type="caution">
    <text evidence="1">The sequence shown here is derived from an EMBL/GenBank/DDBJ whole genome shotgun (WGS) entry which is preliminary data.</text>
</comment>